<gene>
    <name evidence="13" type="ORF">H8Q88_16015</name>
</gene>
<keyword evidence="4" id="KW-1003">Cell membrane</keyword>
<dbReference type="GO" id="GO:0006779">
    <property type="term" value="P:porphyrin-containing compound biosynthetic process"/>
    <property type="evidence" value="ECO:0007669"/>
    <property type="project" value="UniProtKB-KW"/>
</dbReference>
<feature type="repeat" description="TPR" evidence="10">
    <location>
        <begin position="327"/>
        <end position="360"/>
    </location>
</feature>
<evidence type="ECO:0000256" key="8">
    <source>
        <dbReference type="ARBA" id="ARBA00023136"/>
    </source>
</evidence>
<dbReference type="GO" id="GO:0005886">
    <property type="term" value="C:plasma membrane"/>
    <property type="evidence" value="ECO:0007669"/>
    <property type="project" value="UniProtKB-SubCell"/>
</dbReference>
<dbReference type="RefSeq" id="WP_187026852.1">
    <property type="nucleotide sequence ID" value="NZ_CAWQOS010000010.1"/>
</dbReference>
<evidence type="ECO:0000256" key="5">
    <source>
        <dbReference type="ARBA" id="ARBA00022519"/>
    </source>
</evidence>
<dbReference type="EMBL" id="JACRUP010000013">
    <property type="protein sequence ID" value="MBC5852410.1"/>
    <property type="molecule type" value="Genomic_DNA"/>
</dbReference>
<feature type="domain" description="HemY N-terminal" evidence="12">
    <location>
        <begin position="26"/>
        <end position="132"/>
    </location>
</feature>
<keyword evidence="6 11" id="KW-0812">Transmembrane</keyword>
<comment type="function">
    <text evidence="1">Involved in a late step of protoheme IX synthesis.</text>
</comment>
<name>A0A9X0UJ02_VIBME</name>
<accession>A0A9X0UJ02</accession>
<keyword evidence="7 11" id="KW-1133">Transmembrane helix</keyword>
<dbReference type="NCBIfam" id="TIGR00540">
    <property type="entry name" value="TPR_hemY_coli"/>
    <property type="match status" value="1"/>
</dbReference>
<keyword evidence="5" id="KW-0997">Cell inner membrane</keyword>
<evidence type="ECO:0000256" key="1">
    <source>
        <dbReference type="ARBA" id="ARBA00002962"/>
    </source>
</evidence>
<dbReference type="InterPro" id="IPR005254">
    <property type="entry name" value="Heme_biosyn_assoc_TPR_pro"/>
</dbReference>
<evidence type="ECO:0000256" key="4">
    <source>
        <dbReference type="ARBA" id="ARBA00022475"/>
    </source>
</evidence>
<comment type="pathway">
    <text evidence="3">Porphyrin-containing compound metabolism; protoheme biosynthesis.</text>
</comment>
<evidence type="ECO:0000259" key="12">
    <source>
        <dbReference type="Pfam" id="PF07219"/>
    </source>
</evidence>
<keyword evidence="10" id="KW-0802">TPR repeat</keyword>
<organism evidence="13 14">
    <name type="scientific">Vibrio metschnikovii</name>
    <dbReference type="NCBI Taxonomy" id="28172"/>
    <lineage>
        <taxon>Bacteria</taxon>
        <taxon>Pseudomonadati</taxon>
        <taxon>Pseudomonadota</taxon>
        <taxon>Gammaproteobacteria</taxon>
        <taxon>Vibrionales</taxon>
        <taxon>Vibrionaceae</taxon>
        <taxon>Vibrio</taxon>
    </lineage>
</organism>
<comment type="caution">
    <text evidence="13">The sequence shown here is derived from an EMBL/GenBank/DDBJ whole genome shotgun (WGS) entry which is preliminary data.</text>
</comment>
<keyword evidence="9" id="KW-0627">Porphyrin biosynthesis</keyword>
<comment type="subcellular location">
    <subcellularLocation>
        <location evidence="2">Cell inner membrane</location>
        <topology evidence="2">Multi-pass membrane protein</topology>
    </subcellularLocation>
</comment>
<protein>
    <submittedName>
        <fullName evidence="13">Heme biosynthesis protein HemY</fullName>
    </submittedName>
</protein>
<dbReference type="InterPro" id="IPR010817">
    <property type="entry name" value="HemY_N"/>
</dbReference>
<dbReference type="Proteomes" id="UP000615796">
    <property type="component" value="Unassembled WGS sequence"/>
</dbReference>
<dbReference type="SUPFAM" id="SSF48452">
    <property type="entry name" value="TPR-like"/>
    <property type="match status" value="2"/>
</dbReference>
<evidence type="ECO:0000256" key="11">
    <source>
        <dbReference type="SAM" id="Phobius"/>
    </source>
</evidence>
<evidence type="ECO:0000256" key="9">
    <source>
        <dbReference type="ARBA" id="ARBA00023244"/>
    </source>
</evidence>
<proteinExistence type="predicted"/>
<dbReference type="Pfam" id="PF07219">
    <property type="entry name" value="HemY_N"/>
    <property type="match status" value="1"/>
</dbReference>
<reference evidence="13" key="1">
    <citation type="submission" date="2020-08" db="EMBL/GenBank/DDBJ databases">
        <title>Genome Sequencing and Pan-Genome Analysis of Migratory bird Vibrio Strains, Inner Mongolia.</title>
        <authorList>
            <person name="Zheng L."/>
        </authorList>
    </citation>
    <scope>NUCLEOTIDE SEQUENCE</scope>
    <source>
        <strain evidence="13">M13F</strain>
    </source>
</reference>
<feature type="transmembrane region" description="Helical" evidence="11">
    <location>
        <begin position="41"/>
        <end position="62"/>
    </location>
</feature>
<keyword evidence="8 11" id="KW-0472">Membrane</keyword>
<keyword evidence="14" id="KW-1185">Reference proteome</keyword>
<sequence length="393" mass="44586">MIRLLFLLVVLGLGLFVGTQYAGQQGYVLISIANTSIEMSVTTLIIMMVALLAGLFFLEYLIKKILRASSSTWNWFTIRKQRRSRRYTDEGMIKLLEGDWKQAEKRVTRWANHHDMPLLCYLAAAEAAHEQGDQRKRDDYLTLAAKQPNATLAVELTRAKQLLSDQAWQAAVDILTPLAQAYPDNILVLKRLKQAYLALEQWQPLLALIPKLTKAQLLTPSQADALTLQAQQAMLSVVATQGGSEGLLTYWQSLPKTLKNETRLMVEVIEQLLQRQADLAAFKLLKEWLNKQPTTELYRFLPKLTLKDKQPLIALLQDKLRRDKNNAEAHSALGQILLDEKQWAQAQQHLEQALSLRVNIEDYACLAQALEQQDRPQAAHDVSRKALSLLTTD</sequence>
<evidence type="ECO:0000313" key="14">
    <source>
        <dbReference type="Proteomes" id="UP000615796"/>
    </source>
</evidence>
<dbReference type="GO" id="GO:0042168">
    <property type="term" value="P:heme metabolic process"/>
    <property type="evidence" value="ECO:0007669"/>
    <property type="project" value="InterPro"/>
</dbReference>
<evidence type="ECO:0000256" key="6">
    <source>
        <dbReference type="ARBA" id="ARBA00022692"/>
    </source>
</evidence>
<evidence type="ECO:0000256" key="3">
    <source>
        <dbReference type="ARBA" id="ARBA00004744"/>
    </source>
</evidence>
<dbReference type="InterPro" id="IPR011990">
    <property type="entry name" value="TPR-like_helical_dom_sf"/>
</dbReference>
<dbReference type="AlphaFoldDB" id="A0A9X0UJ02"/>
<evidence type="ECO:0000256" key="7">
    <source>
        <dbReference type="ARBA" id="ARBA00022989"/>
    </source>
</evidence>
<evidence type="ECO:0000313" key="13">
    <source>
        <dbReference type="EMBL" id="MBC5852410.1"/>
    </source>
</evidence>
<evidence type="ECO:0000256" key="10">
    <source>
        <dbReference type="PROSITE-ProRule" id="PRU00339"/>
    </source>
</evidence>
<evidence type="ECO:0000256" key="2">
    <source>
        <dbReference type="ARBA" id="ARBA00004429"/>
    </source>
</evidence>
<dbReference type="InterPro" id="IPR019734">
    <property type="entry name" value="TPR_rpt"/>
</dbReference>
<dbReference type="PROSITE" id="PS50005">
    <property type="entry name" value="TPR"/>
    <property type="match status" value="1"/>
</dbReference>
<dbReference type="Gene3D" id="1.25.40.10">
    <property type="entry name" value="Tetratricopeptide repeat domain"/>
    <property type="match status" value="1"/>
</dbReference>